<dbReference type="Gene3D" id="3.10.129.10">
    <property type="entry name" value="Hotdog Thioesterase"/>
    <property type="match status" value="1"/>
</dbReference>
<dbReference type="KEGG" id="mana:MAMMFC1_02648"/>
<feature type="domain" description="Thioesterase" evidence="2">
    <location>
        <begin position="47"/>
        <end position="118"/>
    </location>
</feature>
<dbReference type="PANTHER" id="PTHR42856">
    <property type="entry name" value="ACYL-COENZYME A THIOESTERASE PAAI"/>
    <property type="match status" value="1"/>
</dbReference>
<evidence type="ECO:0000313" key="3">
    <source>
        <dbReference type="EMBL" id="BBB91963.1"/>
    </source>
</evidence>
<reference evidence="3 4" key="1">
    <citation type="journal article" date="2018" name="Int. J. Syst. Evol. Microbiol.">
        <title>Methylomusa anaerophila gen. nov., sp. nov., an anaerobic methanol-utilizing bacterium isolated from a microbial fuel cell.</title>
        <authorList>
            <person name="Amano N."/>
            <person name="Yamamuro A."/>
            <person name="Miyahara M."/>
            <person name="Kouzuma A."/>
            <person name="Abe T."/>
            <person name="Watanabe K."/>
        </authorList>
    </citation>
    <scope>NUCLEOTIDE SEQUENCE [LARGE SCALE GENOMIC DNA]</scope>
    <source>
        <strain evidence="3 4">MMFC1</strain>
    </source>
</reference>
<dbReference type="NCBIfam" id="TIGR00369">
    <property type="entry name" value="unchar_dom_1"/>
    <property type="match status" value="1"/>
</dbReference>
<dbReference type="InterPro" id="IPR003736">
    <property type="entry name" value="PAAI_dom"/>
</dbReference>
<dbReference type="RefSeq" id="WP_126308916.1">
    <property type="nucleotide sequence ID" value="NZ_AP018449.1"/>
</dbReference>
<evidence type="ECO:0000256" key="1">
    <source>
        <dbReference type="ARBA" id="ARBA00022801"/>
    </source>
</evidence>
<dbReference type="SUPFAM" id="SSF54637">
    <property type="entry name" value="Thioesterase/thiol ester dehydrase-isomerase"/>
    <property type="match status" value="1"/>
</dbReference>
<gene>
    <name evidence="3" type="primary">paaI</name>
    <name evidence="3" type="ORF">MAMMFC1_02648</name>
</gene>
<dbReference type="InterPro" id="IPR006683">
    <property type="entry name" value="Thioestr_dom"/>
</dbReference>
<proteinExistence type="predicted"/>
<organism evidence="3 4">
    <name type="scientific">Methylomusa anaerophila</name>
    <dbReference type="NCBI Taxonomy" id="1930071"/>
    <lineage>
        <taxon>Bacteria</taxon>
        <taxon>Bacillati</taxon>
        <taxon>Bacillota</taxon>
        <taxon>Negativicutes</taxon>
        <taxon>Selenomonadales</taxon>
        <taxon>Sporomusaceae</taxon>
        <taxon>Methylomusa</taxon>
    </lineage>
</organism>
<dbReference type="EMBL" id="AP018449">
    <property type="protein sequence ID" value="BBB91963.1"/>
    <property type="molecule type" value="Genomic_DNA"/>
</dbReference>
<dbReference type="InterPro" id="IPR029069">
    <property type="entry name" value="HotDog_dom_sf"/>
</dbReference>
<dbReference type="AlphaFoldDB" id="A0A348ALL5"/>
<sequence>MINEFRLVKGHLENPFVDLLEMKIVEVGEGKATLTMPVAANKHTNLYNTAHGGSLASLADTVMGVACATTGKKVVTLDMNLNFIRPATPPETLSAFGRVIHNGNHTLVAETDIVDSMGNLILKARATFFVVGTFSAASEAIE</sequence>
<keyword evidence="4" id="KW-1185">Reference proteome</keyword>
<dbReference type="CDD" id="cd03443">
    <property type="entry name" value="PaaI_thioesterase"/>
    <property type="match status" value="1"/>
</dbReference>
<protein>
    <submittedName>
        <fullName evidence="3">Acyl-coenzyme A thioesterase PaaI</fullName>
        <ecNumber evidence="3">3.1.2.-</ecNumber>
    </submittedName>
</protein>
<keyword evidence="1 3" id="KW-0378">Hydrolase</keyword>
<dbReference type="Pfam" id="PF03061">
    <property type="entry name" value="4HBT"/>
    <property type="match status" value="1"/>
</dbReference>
<name>A0A348ALL5_9FIRM</name>
<accession>A0A348ALL5</accession>
<dbReference type="Proteomes" id="UP000276437">
    <property type="component" value="Chromosome"/>
</dbReference>
<dbReference type="GO" id="GO:0016289">
    <property type="term" value="F:acyl-CoA hydrolase activity"/>
    <property type="evidence" value="ECO:0007669"/>
    <property type="project" value="TreeGrafter"/>
</dbReference>
<dbReference type="EC" id="3.1.2.-" evidence="3"/>
<evidence type="ECO:0000313" key="4">
    <source>
        <dbReference type="Proteomes" id="UP000276437"/>
    </source>
</evidence>
<evidence type="ECO:0000259" key="2">
    <source>
        <dbReference type="Pfam" id="PF03061"/>
    </source>
</evidence>
<dbReference type="PANTHER" id="PTHR42856:SF1">
    <property type="entry name" value="ACYL-COENZYME A THIOESTERASE PAAI"/>
    <property type="match status" value="1"/>
</dbReference>
<dbReference type="OrthoDB" id="328435at2"/>
<dbReference type="InterPro" id="IPR052723">
    <property type="entry name" value="Acyl-CoA_thioesterase_PaaI"/>
</dbReference>